<name>A0A8K0KXE6_9PEZI</name>
<feature type="transmembrane region" description="Helical" evidence="2">
    <location>
        <begin position="533"/>
        <end position="557"/>
    </location>
</feature>
<evidence type="ECO:0000313" key="5">
    <source>
        <dbReference type="Proteomes" id="UP000809789"/>
    </source>
</evidence>
<protein>
    <recommendedName>
        <fullName evidence="3">DUF6594 domain-containing protein</fullName>
    </recommendedName>
</protein>
<keyword evidence="2" id="KW-0812">Transmembrane</keyword>
<dbReference type="Proteomes" id="UP000809789">
    <property type="component" value="Unassembled WGS sequence"/>
</dbReference>
<feature type="domain" description="DUF6594" evidence="3">
    <location>
        <begin position="180"/>
        <end position="393"/>
    </location>
</feature>
<feature type="region of interest" description="Disordered" evidence="1">
    <location>
        <begin position="138"/>
        <end position="180"/>
    </location>
</feature>
<evidence type="ECO:0000256" key="2">
    <source>
        <dbReference type="SAM" id="Phobius"/>
    </source>
</evidence>
<feature type="transmembrane region" description="Helical" evidence="2">
    <location>
        <begin position="572"/>
        <end position="590"/>
    </location>
</feature>
<reference evidence="4" key="1">
    <citation type="submission" date="2021-07" db="EMBL/GenBank/DDBJ databases">
        <title>Elsinoe batatas strain:CRI-CJ2 Genome sequencing and assembly.</title>
        <authorList>
            <person name="Huang L."/>
        </authorList>
    </citation>
    <scope>NUCLEOTIDE SEQUENCE</scope>
    <source>
        <strain evidence="4">CRI-CJ2</strain>
    </source>
</reference>
<sequence length="657" mass="72196">MTQNKYDRATGNVRLPGQAESVGYLVRGPHAAAPGTETIPAHPQLRSSSSSRSSSATGTNTAIPTPTAILTTSAYRATYRQGTNIGGEDHSSPVHGYGSELYGQFHPLQPFQQAIYAPTSDSNADNQSQYARMQQILDRTPRQHYPKRGPTANGEGESTSGQNSEQRSHGPETGAAPPDNVFRRFMSLHHRLIAQIQSDLVIYESQLAGLEQRIRTYPGPDVGHLQDLQERRRAILAHVFQKLEQYRKAIDLASSNAALESPSPSTELFDNTEYFVIPIRQDPMKDRDMLATHESFDSSSQSSQFDEAKPSHDCPTNTEDEVATTKSEPAPTIGDSEISSAASLSECTQFALACGILIVLCRLLPFALAKLRDRGPALELIICTILPVIFSTISLISLLIGIDKDIRTASRLSRSERMKLAWLVVGAIFSWYSYELYGTLGAFLHLLAVVSAVFAFLLSSNPPCEAELTAATDEPRLPKTVEGDAVGECTKETSSSDAPTEARIVRCLLPLMFFLPLFSAFTPAVQLYQQMSAMVLGVSWAIGISRFLVIKTFLFAIPVDGLRKLAYEPMTISLWSSALTFPWFCYSSLFRGPSDWHVERLGESIAAYRAQLTIQGETGSLRKAHLKDLESLFTRLNKPNARRKQLEDPIDTGKGAS</sequence>
<dbReference type="InterPro" id="IPR046529">
    <property type="entry name" value="DUF6594"/>
</dbReference>
<keyword evidence="2" id="KW-0472">Membrane</keyword>
<feature type="transmembrane region" description="Helical" evidence="2">
    <location>
        <begin position="420"/>
        <end position="437"/>
    </location>
</feature>
<feature type="transmembrane region" description="Helical" evidence="2">
    <location>
        <begin position="503"/>
        <end position="521"/>
    </location>
</feature>
<evidence type="ECO:0000259" key="3">
    <source>
        <dbReference type="Pfam" id="PF20237"/>
    </source>
</evidence>
<feature type="region of interest" description="Disordered" evidence="1">
    <location>
        <begin position="25"/>
        <end position="67"/>
    </location>
</feature>
<dbReference type="AlphaFoldDB" id="A0A8K0KXE6"/>
<dbReference type="Pfam" id="PF20237">
    <property type="entry name" value="DUF6594"/>
    <property type="match status" value="1"/>
</dbReference>
<feature type="region of interest" description="Disordered" evidence="1">
    <location>
        <begin position="82"/>
        <end position="101"/>
    </location>
</feature>
<gene>
    <name evidence="4" type="ORF">KVT40_008626</name>
</gene>
<dbReference type="OrthoDB" id="5416037at2759"/>
<feature type="compositionally biased region" description="Low complexity" evidence="1">
    <location>
        <begin position="46"/>
        <end position="67"/>
    </location>
</feature>
<accession>A0A8K0KXE6</accession>
<feature type="transmembrane region" description="Helical" evidence="2">
    <location>
        <begin position="380"/>
        <end position="400"/>
    </location>
</feature>
<feature type="region of interest" description="Disordered" evidence="1">
    <location>
        <begin position="293"/>
        <end position="332"/>
    </location>
</feature>
<evidence type="ECO:0000313" key="4">
    <source>
        <dbReference type="EMBL" id="KAG8623650.1"/>
    </source>
</evidence>
<keyword evidence="5" id="KW-1185">Reference proteome</keyword>
<proteinExistence type="predicted"/>
<dbReference type="EMBL" id="JAESVG020000010">
    <property type="protein sequence ID" value="KAG8623650.1"/>
    <property type="molecule type" value="Genomic_DNA"/>
</dbReference>
<evidence type="ECO:0000256" key="1">
    <source>
        <dbReference type="SAM" id="MobiDB-lite"/>
    </source>
</evidence>
<organism evidence="4 5">
    <name type="scientific">Elsinoe batatas</name>
    <dbReference type="NCBI Taxonomy" id="2601811"/>
    <lineage>
        <taxon>Eukaryota</taxon>
        <taxon>Fungi</taxon>
        <taxon>Dikarya</taxon>
        <taxon>Ascomycota</taxon>
        <taxon>Pezizomycotina</taxon>
        <taxon>Dothideomycetes</taxon>
        <taxon>Dothideomycetidae</taxon>
        <taxon>Myriangiales</taxon>
        <taxon>Elsinoaceae</taxon>
        <taxon>Elsinoe</taxon>
    </lineage>
</organism>
<feature type="compositionally biased region" description="Polar residues" evidence="1">
    <location>
        <begin position="156"/>
        <end position="165"/>
    </location>
</feature>
<keyword evidence="2" id="KW-1133">Transmembrane helix</keyword>
<comment type="caution">
    <text evidence="4">The sequence shown here is derived from an EMBL/GenBank/DDBJ whole genome shotgun (WGS) entry which is preliminary data.</text>
</comment>